<evidence type="ECO:0000313" key="1">
    <source>
        <dbReference type="EMBL" id="KDQ21028.1"/>
    </source>
</evidence>
<dbReference type="AlphaFoldDB" id="A0A067MZ45"/>
<keyword evidence="2" id="KW-1185">Reference proteome</keyword>
<reference evidence="2" key="1">
    <citation type="journal article" date="2014" name="Proc. Natl. Acad. Sci. U.S.A.">
        <title>Extensive sampling of basidiomycete genomes demonstrates inadequacy of the white-rot/brown-rot paradigm for wood decay fungi.</title>
        <authorList>
            <person name="Riley R."/>
            <person name="Salamov A.A."/>
            <person name="Brown D.W."/>
            <person name="Nagy L.G."/>
            <person name="Floudas D."/>
            <person name="Held B.W."/>
            <person name="Levasseur A."/>
            <person name="Lombard V."/>
            <person name="Morin E."/>
            <person name="Otillar R."/>
            <person name="Lindquist E.A."/>
            <person name="Sun H."/>
            <person name="LaButti K.M."/>
            <person name="Schmutz J."/>
            <person name="Jabbour D."/>
            <person name="Luo H."/>
            <person name="Baker S.E."/>
            <person name="Pisabarro A.G."/>
            <person name="Walton J.D."/>
            <person name="Blanchette R.A."/>
            <person name="Henrissat B."/>
            <person name="Martin F."/>
            <person name="Cullen D."/>
            <person name="Hibbett D.S."/>
            <person name="Grigoriev I.V."/>
        </authorList>
    </citation>
    <scope>NUCLEOTIDE SEQUENCE [LARGE SCALE GENOMIC DNA]</scope>
    <source>
        <strain evidence="2">FD-172 SS1</strain>
    </source>
</reference>
<gene>
    <name evidence="1" type="ORF">BOTBODRAFT_27045</name>
</gene>
<dbReference type="InParanoid" id="A0A067MZ45"/>
<organism evidence="1 2">
    <name type="scientific">Botryobasidium botryosum (strain FD-172 SS1)</name>
    <dbReference type="NCBI Taxonomy" id="930990"/>
    <lineage>
        <taxon>Eukaryota</taxon>
        <taxon>Fungi</taxon>
        <taxon>Dikarya</taxon>
        <taxon>Basidiomycota</taxon>
        <taxon>Agaricomycotina</taxon>
        <taxon>Agaricomycetes</taxon>
        <taxon>Cantharellales</taxon>
        <taxon>Botryobasidiaceae</taxon>
        <taxon>Botryobasidium</taxon>
    </lineage>
</organism>
<protein>
    <submittedName>
        <fullName evidence="1">Uncharacterized protein</fullName>
    </submittedName>
</protein>
<evidence type="ECO:0000313" key="2">
    <source>
        <dbReference type="Proteomes" id="UP000027195"/>
    </source>
</evidence>
<name>A0A067MZ45_BOTB1</name>
<dbReference type="Proteomes" id="UP000027195">
    <property type="component" value="Unassembled WGS sequence"/>
</dbReference>
<accession>A0A067MZ45</accession>
<dbReference type="HOGENOM" id="CLU_2687476_0_0_1"/>
<dbReference type="EMBL" id="KL198017">
    <property type="protein sequence ID" value="KDQ21028.1"/>
    <property type="molecule type" value="Genomic_DNA"/>
</dbReference>
<sequence>MSQFPEQLVVRLHRYSTLEHDARTGLCPTFLEMEPCLKSRLACLCTLVSASPLLSLAESSIDSIVRAQVENASE</sequence>
<proteinExistence type="predicted"/>